<sequence length="614" mass="67837">MSFHIMAMRCSGLCKSLTTVYFGAVTRALMEDILVARDMTNFSDELVLSGQNADTSYAAHTRFYASAGAVVNKVGGDNSINLLCTPVFGHHHIILATISDLGHPHARPANGCFAPYEEVLSELEHVLLEVVSLVFASIESSVAPDNYETDIENLELHVWRMAVARTVLVEKFERLVWKVLPDKSLVLELRYSACHSFPIETWREIMTVLASAYSPVLPDIRQARGSLCLANKYLRAVVAGTRDFYRTLCISPTSSSSSVKSFLTTSRPNRIAVHITDRPIRLRKYCMWLPTLTHFARLALRAANRWEALAIDVIEIDTYKAVVALVPSAVFPALRSFEGACVEKPYASTLPRNPRLAAANNLRELSVANIATQDLLVFAFPRLQSLTVADVPWTGWISGWNLVKFTRTWAGISTSGLPGQQCELPSLLEFSVSFNDERGRNSVASVCEFLELVTMPNLRTLRLAFGSEQELTYYTTYHTLLPAPNVILLCSFPCISAVSLLLASLRNTTTLDITEWDGDDIYKCLGDRKDVEGKTELILPRLTKLMVAPRSWNALYLGLSDRSVRGGVLASVEVVDAGQLVSTRAVDIGDAGDYDGVRSIISGNVTWTTSPVYV</sequence>
<gene>
    <name evidence="1" type="ORF">R3P38DRAFT_2777127</name>
</gene>
<evidence type="ECO:0000313" key="1">
    <source>
        <dbReference type="EMBL" id="KAK7027011.1"/>
    </source>
</evidence>
<evidence type="ECO:0000313" key="2">
    <source>
        <dbReference type="Proteomes" id="UP001362999"/>
    </source>
</evidence>
<dbReference type="Proteomes" id="UP001362999">
    <property type="component" value="Unassembled WGS sequence"/>
</dbReference>
<dbReference type="AlphaFoldDB" id="A0AAW0BKK7"/>
<proteinExistence type="predicted"/>
<dbReference type="EMBL" id="JAWWNJ010000030">
    <property type="protein sequence ID" value="KAK7027011.1"/>
    <property type="molecule type" value="Genomic_DNA"/>
</dbReference>
<comment type="caution">
    <text evidence="1">The sequence shown here is derived from an EMBL/GenBank/DDBJ whole genome shotgun (WGS) entry which is preliminary data.</text>
</comment>
<accession>A0AAW0BKK7</accession>
<keyword evidence="2" id="KW-1185">Reference proteome</keyword>
<reference evidence="1 2" key="1">
    <citation type="journal article" date="2024" name="J Genomics">
        <title>Draft genome sequencing and assembly of Favolaschia claudopus CIRM-BRFM 2984 isolated from oak limbs.</title>
        <authorList>
            <person name="Navarro D."/>
            <person name="Drula E."/>
            <person name="Chaduli D."/>
            <person name="Cazenave R."/>
            <person name="Ahrendt S."/>
            <person name="Wang J."/>
            <person name="Lipzen A."/>
            <person name="Daum C."/>
            <person name="Barry K."/>
            <person name="Grigoriev I.V."/>
            <person name="Favel A."/>
            <person name="Rosso M.N."/>
            <person name="Martin F."/>
        </authorList>
    </citation>
    <scope>NUCLEOTIDE SEQUENCE [LARGE SCALE GENOMIC DNA]</scope>
    <source>
        <strain evidence="1 2">CIRM-BRFM 2984</strain>
    </source>
</reference>
<protein>
    <submittedName>
        <fullName evidence="1">Uncharacterized protein</fullName>
    </submittedName>
</protein>
<name>A0AAW0BKK7_9AGAR</name>
<organism evidence="1 2">
    <name type="scientific">Favolaschia claudopus</name>
    <dbReference type="NCBI Taxonomy" id="2862362"/>
    <lineage>
        <taxon>Eukaryota</taxon>
        <taxon>Fungi</taxon>
        <taxon>Dikarya</taxon>
        <taxon>Basidiomycota</taxon>
        <taxon>Agaricomycotina</taxon>
        <taxon>Agaricomycetes</taxon>
        <taxon>Agaricomycetidae</taxon>
        <taxon>Agaricales</taxon>
        <taxon>Marasmiineae</taxon>
        <taxon>Mycenaceae</taxon>
        <taxon>Favolaschia</taxon>
    </lineage>
</organism>